<comment type="caution">
    <text evidence="13">The sequence shown here is derived from an EMBL/GenBank/DDBJ whole genome shotgun (WGS) entry which is preliminary data.</text>
</comment>
<dbReference type="GO" id="GO:0005524">
    <property type="term" value="F:ATP binding"/>
    <property type="evidence" value="ECO:0007669"/>
    <property type="project" value="UniProtKB-KW"/>
</dbReference>
<dbReference type="PANTHER" id="PTHR43394:SF1">
    <property type="entry name" value="ATP-BINDING CASSETTE SUB-FAMILY B MEMBER 10, MITOCHONDRIAL"/>
    <property type="match status" value="1"/>
</dbReference>
<keyword evidence="8 10" id="KW-1133">Transmembrane helix</keyword>
<evidence type="ECO:0000256" key="1">
    <source>
        <dbReference type="ARBA" id="ARBA00004651"/>
    </source>
</evidence>
<feature type="transmembrane region" description="Helical" evidence="10">
    <location>
        <begin position="28"/>
        <end position="51"/>
    </location>
</feature>
<dbReference type="SMART" id="SM00382">
    <property type="entry name" value="AAA"/>
    <property type="match status" value="1"/>
</dbReference>
<keyword evidence="14" id="KW-1185">Reference proteome</keyword>
<evidence type="ECO:0000256" key="3">
    <source>
        <dbReference type="ARBA" id="ARBA00022475"/>
    </source>
</evidence>
<evidence type="ECO:0000313" key="14">
    <source>
        <dbReference type="Proteomes" id="UP001141259"/>
    </source>
</evidence>
<proteinExistence type="predicted"/>
<evidence type="ECO:0000259" key="12">
    <source>
        <dbReference type="PROSITE" id="PS50929"/>
    </source>
</evidence>
<dbReference type="Gene3D" id="1.20.1560.10">
    <property type="entry name" value="ABC transporter type 1, transmembrane domain"/>
    <property type="match status" value="1"/>
</dbReference>
<feature type="domain" description="ABC transporter" evidence="11">
    <location>
        <begin position="344"/>
        <end position="578"/>
    </location>
</feature>
<keyword evidence="9 10" id="KW-0472">Membrane</keyword>
<dbReference type="InterPro" id="IPR027417">
    <property type="entry name" value="P-loop_NTPase"/>
</dbReference>
<dbReference type="PANTHER" id="PTHR43394">
    <property type="entry name" value="ATP-DEPENDENT PERMEASE MDL1, MITOCHONDRIAL"/>
    <property type="match status" value="1"/>
</dbReference>
<keyword evidence="6" id="KW-0547">Nucleotide-binding</keyword>
<sequence>MSTRELLPTASAAQTWAAVRVMLRERRLLAASTIAVLLAGTGVGLATAPLLGDIVDLVATRQPSSAITTPVVLLALVAVAQGGATALGAALISRLGEGMLAQLRERFIDRALNLPLEQVERAGSGDLTARVTGDVTKIAEAVRQALPLMARSALTIVLTLGALAVLDWRFALAVLVAAPVQVLTLRWYGRGAKTMYSAERIAIGEQQQQLLETIGGSSTVRAFGLADDHVRRVTERSSHAVGMTMRCIRLLGGFFSRLNLAEYVGLSALLVTGFFLAGNGTATIGTATAAALYFHSLFNPINAALSLADDAQSAAASLSRLVGVADRPEVPSDDTGTALTDTTVKVSSVGHAYETGHDVLDDITLDLAPGERVALVGASGAGKTTLAKLIAGVHQPTRGTITFGGTDVLDLDQATTRRTIALITQEVHVFSGPLSDDLRLAKPTATDAEVHAALDRVGALPWARALPDGLATVVGEGGHRLTVAQAQQLALARLVLADPPIAVLDEATADAGSAGARVLETAATAALEGRSGLLVAHRLTQAAGADRVVVLDHGRVVESGTHAELVAAGGRYAELWAAWSDQR</sequence>
<dbReference type="SUPFAM" id="SSF90123">
    <property type="entry name" value="ABC transporter transmembrane region"/>
    <property type="match status" value="1"/>
</dbReference>
<evidence type="ECO:0000256" key="2">
    <source>
        <dbReference type="ARBA" id="ARBA00022448"/>
    </source>
</evidence>
<evidence type="ECO:0000256" key="5">
    <source>
        <dbReference type="ARBA" id="ARBA00022692"/>
    </source>
</evidence>
<dbReference type="InterPro" id="IPR039421">
    <property type="entry name" value="Type_1_exporter"/>
</dbReference>
<feature type="domain" description="ABC transmembrane type-1" evidence="12">
    <location>
        <begin position="34"/>
        <end position="313"/>
    </location>
</feature>
<dbReference type="InterPro" id="IPR003439">
    <property type="entry name" value="ABC_transporter-like_ATP-bd"/>
</dbReference>
<dbReference type="RefSeq" id="WP_259626647.1">
    <property type="nucleotide sequence ID" value="NZ_JANYMP010000016.1"/>
</dbReference>
<dbReference type="GO" id="GO:0005886">
    <property type="term" value="C:plasma membrane"/>
    <property type="evidence" value="ECO:0007669"/>
    <property type="project" value="UniProtKB-SubCell"/>
</dbReference>
<keyword evidence="7 13" id="KW-0067">ATP-binding</keyword>
<protein>
    <submittedName>
        <fullName evidence="13">ABC transporter ATP-binding protein/permease</fullName>
    </submittedName>
</protein>
<evidence type="ECO:0000256" key="9">
    <source>
        <dbReference type="ARBA" id="ARBA00023136"/>
    </source>
</evidence>
<comment type="subcellular location">
    <subcellularLocation>
        <location evidence="1">Cell membrane</location>
        <topology evidence="1">Multi-pass membrane protein</topology>
    </subcellularLocation>
</comment>
<dbReference type="Gene3D" id="3.40.50.300">
    <property type="entry name" value="P-loop containing nucleotide triphosphate hydrolases"/>
    <property type="match status" value="1"/>
</dbReference>
<keyword evidence="2" id="KW-0813">Transport</keyword>
<dbReference type="Proteomes" id="UP001141259">
    <property type="component" value="Unassembled WGS sequence"/>
</dbReference>
<keyword evidence="5 10" id="KW-0812">Transmembrane</keyword>
<evidence type="ECO:0000259" key="11">
    <source>
        <dbReference type="PROSITE" id="PS50893"/>
    </source>
</evidence>
<dbReference type="CDD" id="cd07346">
    <property type="entry name" value="ABC_6TM_exporters"/>
    <property type="match status" value="1"/>
</dbReference>
<dbReference type="FunFam" id="3.40.50.300:FF:001001">
    <property type="entry name" value="Multidrug ABC transporter ATP-binding protein"/>
    <property type="match status" value="1"/>
</dbReference>
<dbReference type="EMBL" id="JANYMP010000016">
    <property type="protein sequence ID" value="MCS7481119.1"/>
    <property type="molecule type" value="Genomic_DNA"/>
</dbReference>
<dbReference type="InterPro" id="IPR011527">
    <property type="entry name" value="ABC1_TM_dom"/>
</dbReference>
<evidence type="ECO:0000313" key="13">
    <source>
        <dbReference type="EMBL" id="MCS7481119.1"/>
    </source>
</evidence>
<dbReference type="PROSITE" id="PS50929">
    <property type="entry name" value="ABC_TM1F"/>
    <property type="match status" value="1"/>
</dbReference>
<evidence type="ECO:0000256" key="10">
    <source>
        <dbReference type="SAM" id="Phobius"/>
    </source>
</evidence>
<evidence type="ECO:0000256" key="7">
    <source>
        <dbReference type="ARBA" id="ARBA00022840"/>
    </source>
</evidence>
<dbReference type="Pfam" id="PF00005">
    <property type="entry name" value="ABC_tran"/>
    <property type="match status" value="1"/>
</dbReference>
<dbReference type="PROSITE" id="PS50893">
    <property type="entry name" value="ABC_TRANSPORTER_2"/>
    <property type="match status" value="1"/>
</dbReference>
<accession>A0A9X2VS12</accession>
<dbReference type="InterPro" id="IPR003593">
    <property type="entry name" value="AAA+_ATPase"/>
</dbReference>
<keyword evidence="4" id="KW-0997">Cell inner membrane</keyword>
<dbReference type="SUPFAM" id="SSF52540">
    <property type="entry name" value="P-loop containing nucleoside triphosphate hydrolases"/>
    <property type="match status" value="1"/>
</dbReference>
<reference evidence="13" key="1">
    <citation type="submission" date="2022-08" db="EMBL/GenBank/DDBJ databases">
        <authorList>
            <person name="Tistechok S."/>
            <person name="Samborskyy M."/>
            <person name="Roman I."/>
        </authorList>
    </citation>
    <scope>NUCLEOTIDE SEQUENCE</scope>
    <source>
        <strain evidence="13">DSM 103496</strain>
    </source>
</reference>
<feature type="transmembrane region" description="Helical" evidence="10">
    <location>
        <begin position="71"/>
        <end position="92"/>
    </location>
</feature>
<name>A0A9X2VS12_9PSEU</name>
<dbReference type="Pfam" id="PF00664">
    <property type="entry name" value="ABC_membrane"/>
    <property type="match status" value="1"/>
</dbReference>
<feature type="transmembrane region" description="Helical" evidence="10">
    <location>
        <begin position="170"/>
        <end position="188"/>
    </location>
</feature>
<evidence type="ECO:0000256" key="6">
    <source>
        <dbReference type="ARBA" id="ARBA00022741"/>
    </source>
</evidence>
<dbReference type="GO" id="GO:0015421">
    <property type="term" value="F:ABC-type oligopeptide transporter activity"/>
    <property type="evidence" value="ECO:0007669"/>
    <property type="project" value="TreeGrafter"/>
</dbReference>
<dbReference type="InterPro" id="IPR036640">
    <property type="entry name" value="ABC1_TM_sf"/>
</dbReference>
<organism evidence="13 14">
    <name type="scientific">Umezawaea endophytica</name>
    <dbReference type="NCBI Taxonomy" id="1654476"/>
    <lineage>
        <taxon>Bacteria</taxon>
        <taxon>Bacillati</taxon>
        <taxon>Actinomycetota</taxon>
        <taxon>Actinomycetes</taxon>
        <taxon>Pseudonocardiales</taxon>
        <taxon>Pseudonocardiaceae</taxon>
        <taxon>Umezawaea</taxon>
    </lineage>
</organism>
<keyword evidence="3" id="KW-1003">Cell membrane</keyword>
<evidence type="ECO:0000256" key="8">
    <source>
        <dbReference type="ARBA" id="ARBA00022989"/>
    </source>
</evidence>
<dbReference type="AlphaFoldDB" id="A0A9X2VS12"/>
<feature type="transmembrane region" description="Helical" evidence="10">
    <location>
        <begin position="145"/>
        <end position="164"/>
    </location>
</feature>
<dbReference type="GO" id="GO:0016887">
    <property type="term" value="F:ATP hydrolysis activity"/>
    <property type="evidence" value="ECO:0007669"/>
    <property type="project" value="InterPro"/>
</dbReference>
<gene>
    <name evidence="13" type="ORF">NZH93_30050</name>
</gene>
<evidence type="ECO:0000256" key="4">
    <source>
        <dbReference type="ARBA" id="ARBA00022519"/>
    </source>
</evidence>